<proteinExistence type="predicted"/>
<dbReference type="OrthoDB" id="388746at2759"/>
<reference evidence="2 3" key="1">
    <citation type="submission" date="2011-08" db="EMBL/GenBank/DDBJ databases">
        <title>The Genome Sequence of Plasmodium vivax Mauritania I.</title>
        <authorList>
            <consortium name="The Broad Institute Genome Sequencing Platform"/>
            <consortium name="The Broad Institute Genome Sequencing Center for Infectious Disease"/>
            <person name="Neafsey D."/>
            <person name="Carlton J."/>
            <person name="Barnwell J."/>
            <person name="Collins W."/>
            <person name="Escalante A."/>
            <person name="Mullikin J."/>
            <person name="Saul A."/>
            <person name="Guigo R."/>
            <person name="Camara F."/>
            <person name="Young S.K."/>
            <person name="Zeng Q."/>
            <person name="Gargeya S."/>
            <person name="Fitzgerald M."/>
            <person name="Haas B."/>
            <person name="Abouelleil A."/>
            <person name="Alvarado L."/>
            <person name="Arachchi H.M."/>
            <person name="Berlin A."/>
            <person name="Brown A."/>
            <person name="Chapman S.B."/>
            <person name="Chen Z."/>
            <person name="Dunbar C."/>
            <person name="Freedman E."/>
            <person name="Gearin G."/>
            <person name="Gellesch M."/>
            <person name="Goldberg J."/>
            <person name="Griggs A."/>
            <person name="Gujja S."/>
            <person name="Heiman D."/>
            <person name="Howarth C."/>
            <person name="Larson L."/>
            <person name="Lui A."/>
            <person name="MacDonald P.J.P."/>
            <person name="Montmayeur A."/>
            <person name="Murphy C."/>
            <person name="Neiman D."/>
            <person name="Pearson M."/>
            <person name="Priest M."/>
            <person name="Roberts A."/>
            <person name="Saif S."/>
            <person name="Shea T."/>
            <person name="Shenoy N."/>
            <person name="Sisk P."/>
            <person name="Stolte C."/>
            <person name="Sykes S."/>
            <person name="Wortman J."/>
            <person name="Nusbaum C."/>
            <person name="Birren B."/>
        </authorList>
    </citation>
    <scope>NUCLEOTIDE SEQUENCE [LARGE SCALE GENOMIC DNA]</scope>
    <source>
        <strain evidence="2 3">Mauritania I</strain>
    </source>
</reference>
<sequence length="555" mass="65639">MNKNESKNTFDPDKFIKEGSILNSSKLFKFYQLLDNQKATNNNIPASDDDDDDVDGEREGDGDEQKKHLAELKKHLENIFSKWDSICKSTDDYKIKCSEYLKYWLYGKIAEKKMKFFQIRKLNKKLNKLMKEKSYIINEKDCTRNFIKCPPIEVLHNKKVLYDFLEYYISINDELSKIDENTKGKYCKYIIHIFELYHKLYEEDRQWGLLHRYEDELSLFRTTFKEENALASLKSKCNIDNLLIKSFKDVKTTDMLEGNHLRRPVISNHYDNSFAKIESEYEKVLKELPSFQIYEELRKDVDENKYKSVHCDKLSGSNDNNNIKKICKKLERNLTELPTLEKIKNETHTDQCLYLNFWIYDELSKIYNNTDKNIFDVPEVAKFHDADVAINKDLIKKDLDTNYNKILSSPPQSPKDPKVDSQFSDTSAAVKMSPKKQTTPETEANKGDQVFKESNVPKASGDNPVPQGSVGDQKKKLPWNIFNYKEYSKYNPCFFNYNCKFSECREMKHLYEYFKDYETIKKKINCDRGVRVGKYDKMQWNKRFSWSYKNSCSTV</sequence>
<feature type="compositionally biased region" description="Acidic residues" evidence="1">
    <location>
        <begin position="47"/>
        <end position="56"/>
    </location>
</feature>
<evidence type="ECO:0000313" key="2">
    <source>
        <dbReference type="EMBL" id="KMZ95133.1"/>
    </source>
</evidence>
<dbReference type="Pfam" id="PF05795">
    <property type="entry name" value="Plasmodium_Vir"/>
    <property type="match status" value="2"/>
</dbReference>
<dbReference type="EMBL" id="KQ235000">
    <property type="protein sequence ID" value="KMZ95133.1"/>
    <property type="molecule type" value="Genomic_DNA"/>
</dbReference>
<evidence type="ECO:0008006" key="4">
    <source>
        <dbReference type="Google" id="ProtNLM"/>
    </source>
</evidence>
<accession>A0A0J9W456</accession>
<name>A0A0J9W456_PLAVI</name>
<protein>
    <recommendedName>
        <fullName evidence="4">Variable surface protein Vir12</fullName>
    </recommendedName>
</protein>
<organism evidence="2 3">
    <name type="scientific">Plasmodium vivax Mauritania I</name>
    <dbReference type="NCBI Taxonomy" id="1035515"/>
    <lineage>
        <taxon>Eukaryota</taxon>
        <taxon>Sar</taxon>
        <taxon>Alveolata</taxon>
        <taxon>Apicomplexa</taxon>
        <taxon>Aconoidasida</taxon>
        <taxon>Haemosporida</taxon>
        <taxon>Plasmodiidae</taxon>
        <taxon>Plasmodium</taxon>
        <taxon>Plasmodium (Plasmodium)</taxon>
    </lineage>
</organism>
<dbReference type="AlphaFoldDB" id="A0A0J9W456"/>
<gene>
    <name evidence="2" type="ORF">PVMG_06000</name>
</gene>
<dbReference type="InterPro" id="IPR008780">
    <property type="entry name" value="Plasmodium_Vir"/>
</dbReference>
<dbReference type="Proteomes" id="UP000053776">
    <property type="component" value="Unassembled WGS sequence"/>
</dbReference>
<feature type="region of interest" description="Disordered" evidence="1">
    <location>
        <begin position="41"/>
        <end position="65"/>
    </location>
</feature>
<feature type="region of interest" description="Disordered" evidence="1">
    <location>
        <begin position="405"/>
        <end position="472"/>
    </location>
</feature>
<evidence type="ECO:0000256" key="1">
    <source>
        <dbReference type="SAM" id="MobiDB-lite"/>
    </source>
</evidence>
<evidence type="ECO:0000313" key="3">
    <source>
        <dbReference type="Proteomes" id="UP000053776"/>
    </source>
</evidence>